<dbReference type="EMBL" id="FTPD01000006">
    <property type="protein sequence ID" value="SIT53915.1"/>
    <property type="molecule type" value="Genomic_DNA"/>
</dbReference>
<name>A0A1R3V699_9HYPH</name>
<evidence type="ECO:0000313" key="2">
    <source>
        <dbReference type="Proteomes" id="UP000188388"/>
    </source>
</evidence>
<proteinExistence type="predicted"/>
<reference evidence="2" key="1">
    <citation type="submission" date="2017-01" db="EMBL/GenBank/DDBJ databases">
        <authorList>
            <person name="Brunel B."/>
        </authorList>
    </citation>
    <scope>NUCLEOTIDE SEQUENCE [LARGE SCALE GENOMIC DNA]</scope>
</reference>
<keyword evidence="2" id="KW-1185">Reference proteome</keyword>
<dbReference type="RefSeq" id="WP_077374446.1">
    <property type="nucleotide sequence ID" value="NZ_FTPD01000006.1"/>
</dbReference>
<dbReference type="STRING" id="1631249.BQ8794_140060"/>
<protein>
    <submittedName>
        <fullName evidence="1">Uncharacterized protein</fullName>
    </submittedName>
</protein>
<sequence>MHPEFITHREEKLALAHLSQSFGEFEWTPKGGEKTKFKVSVRYSNHCYSRSLGDGEVQAEDDVVVEQSPLRLFCRQRYDHTPKLCEMINGLFVKPGTTVSLTYEPNWTIYQLYAKPAEGAQYRYCVFFRVRRTDVDGMVDESYPLDMFVESGYVRTNMVDVRKKVPFGTVAAMTMLGGKRTTETGGEARSLPICPRLMSNPKAHSTRQVIRLP</sequence>
<organism evidence="1 2">
    <name type="scientific">Mesorhizobium prunaredense</name>
    <dbReference type="NCBI Taxonomy" id="1631249"/>
    <lineage>
        <taxon>Bacteria</taxon>
        <taxon>Pseudomonadati</taxon>
        <taxon>Pseudomonadota</taxon>
        <taxon>Alphaproteobacteria</taxon>
        <taxon>Hyphomicrobiales</taxon>
        <taxon>Phyllobacteriaceae</taxon>
        <taxon>Mesorhizobium</taxon>
    </lineage>
</organism>
<accession>A0A1R3V699</accession>
<dbReference type="AlphaFoldDB" id="A0A1R3V699"/>
<evidence type="ECO:0000313" key="1">
    <source>
        <dbReference type="EMBL" id="SIT53915.1"/>
    </source>
</evidence>
<dbReference type="Proteomes" id="UP000188388">
    <property type="component" value="Unassembled WGS sequence"/>
</dbReference>
<gene>
    <name evidence="1" type="ORF">BQ8794_140060</name>
</gene>